<name>A0A3Z9HTB7_CAMJU</name>
<dbReference type="RefSeq" id="WP_041160246.1">
    <property type="nucleotide sequence ID" value="NZ_CAJGYA010000025.1"/>
</dbReference>
<accession>A0A3Z9HTB7</accession>
<dbReference type="SUPFAM" id="SSF52540">
    <property type="entry name" value="P-loop containing nucleoside triphosphate hydrolases"/>
    <property type="match status" value="1"/>
</dbReference>
<dbReference type="InterPro" id="IPR027417">
    <property type="entry name" value="P-loop_NTPase"/>
</dbReference>
<proteinExistence type="predicted"/>
<protein>
    <submittedName>
        <fullName evidence="1">Uncharacterized protein</fullName>
    </submittedName>
</protein>
<gene>
    <name evidence="1" type="ORF">B7A03_03450</name>
</gene>
<comment type="caution">
    <text evidence="1">The sequence shown here is derived from an EMBL/GenBank/DDBJ whole genome shotgun (WGS) entry which is preliminary data.</text>
</comment>
<dbReference type="Proteomes" id="UP000392616">
    <property type="component" value="Unassembled WGS sequence"/>
</dbReference>
<reference evidence="1 2" key="1">
    <citation type="submission" date="2018-05" db="EMBL/GenBank/DDBJ databases">
        <authorList>
            <consortium name="NARMS: The National Antimicrobial Resistance Monitoring System"/>
        </authorList>
    </citation>
    <scope>NUCLEOTIDE SEQUENCE [LARGE SCALE GENOMIC DNA]</scope>
    <source>
        <strain evidence="1 2">CVM N62988</strain>
    </source>
</reference>
<evidence type="ECO:0000313" key="2">
    <source>
        <dbReference type="Proteomes" id="UP000392616"/>
    </source>
</evidence>
<dbReference type="EMBL" id="AACHYE010000004">
    <property type="protein sequence ID" value="EAK6413078.1"/>
    <property type="molecule type" value="Genomic_DNA"/>
</dbReference>
<dbReference type="AlphaFoldDB" id="A0A3Z9HTB7"/>
<organism evidence="1 2">
    <name type="scientific">Campylobacter jejuni</name>
    <dbReference type="NCBI Taxonomy" id="197"/>
    <lineage>
        <taxon>Bacteria</taxon>
        <taxon>Pseudomonadati</taxon>
        <taxon>Campylobacterota</taxon>
        <taxon>Epsilonproteobacteria</taxon>
        <taxon>Campylobacterales</taxon>
        <taxon>Campylobacteraceae</taxon>
        <taxon>Campylobacter</taxon>
    </lineage>
</organism>
<evidence type="ECO:0000313" key="1">
    <source>
        <dbReference type="EMBL" id="EAK6413078.1"/>
    </source>
</evidence>
<sequence length="320" mass="36100">MNLDFLNEFKLKNKDLNEKLEFLIPDFLVKKAITIIYANGGSGKSYLSAAISKTLCKDARVKSIVYVDMDNPLNVLNERGFGELILNESKFTYIHRSSLKTSAYELLEMIEGKGVAGSYEGVLFVLDSLRNFADIDNDTKMMSLMSLLMNLRECGATIMVLHHSTKDGRAFKGSNHIRNSSDCMYFLQKVANLEQGFEVLLSVQKERAGIKDQAFFINTKTLNIKNTDLQNAKISDKEEAFIDKVLKLLNEKSLSTSEILSALDVSRSDNFSRNTLEKFKGVFWESELGGENGRTFVWKSLKADNKDSNDKELSLFGDEL</sequence>
<dbReference type="Gene3D" id="3.40.50.300">
    <property type="entry name" value="P-loop containing nucleotide triphosphate hydrolases"/>
    <property type="match status" value="1"/>
</dbReference>